<comment type="caution">
    <text evidence="1">The sequence shown here is derived from an EMBL/GenBank/DDBJ whole genome shotgun (WGS) entry which is preliminary data.</text>
</comment>
<sequence length="791" mass="87407">MECNRDEAIRAKSIAEEKLEKKDFAGARKFALKAQSLYPQLDGLSQMLTTIDVYVSSDNKIGGEVDWYGVLGVSPSADDETLKKQYRKLALMLHPDKNKSAGADGAFKILCEAWSLLSDKYKRLAYNQRRFPKGFQQNVPVHASGPSAKVFQQNVPVYASGSSAKVFQQNVSVPKSGPSAPPRANGVHGYKSRPPAPPKTSHVNNRVAPSSANRPTYQRSDTFWTICHRCKMHYEYLKVYLNHTLLCPNCHDAFLASETSPPFNNPKSSIPSARPRPQNPSNNIPSSNVVNPGRNAAPAANDSRPGQTGNHSFAGLNVQQDPFSRNGGAGNVDPSIAAKAANVVQQAHEKMKRERDSSQSAAGNPAYQSASVGEGTYKRTRVGGEGYYYGANTTFNLSTGAGSSMSAPGRSGFEADRMRGYSGPSYTQPIPNSIRELGPVEVRNMLIRKAVKEIHQKLGEWQSQTSNKTVDSQKLKVNEGKNAQGTVKSRGCDQSGNVKSSATREAENAEEHDESSNAGDAENSVAIMSVPDSDFHDFDLDRTENSFEENEVWAAYDDQDGMPRFYALINKVISRNPFKLRINFLNSRVTTEFGTKKWVEYGFHKTCGEFRHGKLENSKSINSFSHKVKFSKGRGVIHIFPSKGDVWALYKNWSADWNEETPEEVIQKYDMVIVLDDYSEEHGIKVAPLTKVYGFKTVFLPHPDPDMVKQIPKQEMLRFSHQVPHYVLSGEDAQKVPKGSLELDPAATPLELLQVLGEAKDRNVPEERAEEKAAAAEPKIKEGEEPSMVVP</sequence>
<reference evidence="2" key="1">
    <citation type="journal article" date="2023" name="Nat. Plants">
        <title>Single-cell RNA sequencing provides a high-resolution roadmap for understanding the multicellular compartmentation of specialized metabolism.</title>
        <authorList>
            <person name="Sun S."/>
            <person name="Shen X."/>
            <person name="Li Y."/>
            <person name="Li Y."/>
            <person name="Wang S."/>
            <person name="Li R."/>
            <person name="Zhang H."/>
            <person name="Shen G."/>
            <person name="Guo B."/>
            <person name="Wei J."/>
            <person name="Xu J."/>
            <person name="St-Pierre B."/>
            <person name="Chen S."/>
            <person name="Sun C."/>
        </authorList>
    </citation>
    <scope>NUCLEOTIDE SEQUENCE [LARGE SCALE GENOMIC DNA]</scope>
</reference>
<proteinExistence type="predicted"/>
<gene>
    <name evidence="1" type="ORF">M9H77_26503</name>
</gene>
<keyword evidence="2" id="KW-1185">Reference proteome</keyword>
<organism evidence="1 2">
    <name type="scientific">Catharanthus roseus</name>
    <name type="common">Madagascar periwinkle</name>
    <name type="synonym">Vinca rosea</name>
    <dbReference type="NCBI Taxonomy" id="4058"/>
    <lineage>
        <taxon>Eukaryota</taxon>
        <taxon>Viridiplantae</taxon>
        <taxon>Streptophyta</taxon>
        <taxon>Embryophyta</taxon>
        <taxon>Tracheophyta</taxon>
        <taxon>Spermatophyta</taxon>
        <taxon>Magnoliopsida</taxon>
        <taxon>eudicotyledons</taxon>
        <taxon>Gunneridae</taxon>
        <taxon>Pentapetalae</taxon>
        <taxon>asterids</taxon>
        <taxon>lamiids</taxon>
        <taxon>Gentianales</taxon>
        <taxon>Apocynaceae</taxon>
        <taxon>Rauvolfioideae</taxon>
        <taxon>Vinceae</taxon>
        <taxon>Catharanthinae</taxon>
        <taxon>Catharanthus</taxon>
    </lineage>
</organism>
<name>A0ACC0ABQ8_CATRO</name>
<evidence type="ECO:0000313" key="1">
    <source>
        <dbReference type="EMBL" id="KAI5657710.1"/>
    </source>
</evidence>
<evidence type="ECO:0000313" key="2">
    <source>
        <dbReference type="Proteomes" id="UP001060085"/>
    </source>
</evidence>
<accession>A0ACC0ABQ8</accession>
<dbReference type="EMBL" id="CM044706">
    <property type="protein sequence ID" value="KAI5657710.1"/>
    <property type="molecule type" value="Genomic_DNA"/>
</dbReference>
<dbReference type="Proteomes" id="UP001060085">
    <property type="component" value="Linkage Group LG06"/>
</dbReference>
<protein>
    <submittedName>
        <fullName evidence="1">Uncharacterized protein</fullName>
    </submittedName>
</protein>